<protein>
    <submittedName>
        <fullName evidence="1">Uncharacterized protein</fullName>
    </submittedName>
</protein>
<proteinExistence type="predicted"/>
<dbReference type="Proteomes" id="UP001291623">
    <property type="component" value="Unassembled WGS sequence"/>
</dbReference>
<keyword evidence="2" id="KW-1185">Reference proteome</keyword>
<organism evidence="1 2">
    <name type="scientific">Anisodus tanguticus</name>
    <dbReference type="NCBI Taxonomy" id="243964"/>
    <lineage>
        <taxon>Eukaryota</taxon>
        <taxon>Viridiplantae</taxon>
        <taxon>Streptophyta</taxon>
        <taxon>Embryophyta</taxon>
        <taxon>Tracheophyta</taxon>
        <taxon>Spermatophyta</taxon>
        <taxon>Magnoliopsida</taxon>
        <taxon>eudicotyledons</taxon>
        <taxon>Gunneridae</taxon>
        <taxon>Pentapetalae</taxon>
        <taxon>asterids</taxon>
        <taxon>lamiids</taxon>
        <taxon>Solanales</taxon>
        <taxon>Solanaceae</taxon>
        <taxon>Solanoideae</taxon>
        <taxon>Hyoscyameae</taxon>
        <taxon>Anisodus</taxon>
    </lineage>
</organism>
<sequence>MEFPSTIFEIILESQSRNYLIATDKRKIEKAKREAQTLESILITVDCECVTGKDGENMALPPRH</sequence>
<dbReference type="AlphaFoldDB" id="A0AAE1SST6"/>
<comment type="caution">
    <text evidence="1">The sequence shown here is derived from an EMBL/GenBank/DDBJ whole genome shotgun (WGS) entry which is preliminary data.</text>
</comment>
<name>A0AAE1SST6_9SOLA</name>
<evidence type="ECO:0000313" key="1">
    <source>
        <dbReference type="EMBL" id="KAK4376873.1"/>
    </source>
</evidence>
<reference evidence="1" key="1">
    <citation type="submission" date="2023-12" db="EMBL/GenBank/DDBJ databases">
        <title>Genome assembly of Anisodus tanguticus.</title>
        <authorList>
            <person name="Wang Y.-J."/>
        </authorList>
    </citation>
    <scope>NUCLEOTIDE SEQUENCE</scope>
    <source>
        <strain evidence="1">KB-2021</strain>
        <tissue evidence="1">Leaf</tissue>
    </source>
</reference>
<dbReference type="EMBL" id="JAVYJV010000002">
    <property type="protein sequence ID" value="KAK4376873.1"/>
    <property type="molecule type" value="Genomic_DNA"/>
</dbReference>
<accession>A0AAE1SST6</accession>
<evidence type="ECO:0000313" key="2">
    <source>
        <dbReference type="Proteomes" id="UP001291623"/>
    </source>
</evidence>
<gene>
    <name evidence="1" type="ORF">RND71_003169</name>
</gene>